<protein>
    <submittedName>
        <fullName evidence="2">Uncharacterized protein</fullName>
    </submittedName>
</protein>
<keyword evidence="1" id="KW-1185">Reference proteome</keyword>
<organism evidence="1 2">
    <name type="scientific">Romanomermis culicivorax</name>
    <name type="common">Nematode worm</name>
    <dbReference type="NCBI Taxonomy" id="13658"/>
    <lineage>
        <taxon>Eukaryota</taxon>
        <taxon>Metazoa</taxon>
        <taxon>Ecdysozoa</taxon>
        <taxon>Nematoda</taxon>
        <taxon>Enoplea</taxon>
        <taxon>Dorylaimia</taxon>
        <taxon>Mermithida</taxon>
        <taxon>Mermithoidea</taxon>
        <taxon>Mermithidae</taxon>
        <taxon>Romanomermis</taxon>
    </lineage>
</organism>
<dbReference type="WBParaSite" id="nRc.2.0.1.t16903-RA">
    <property type="protein sequence ID" value="nRc.2.0.1.t16903-RA"/>
    <property type="gene ID" value="nRc.2.0.1.g16903"/>
</dbReference>
<dbReference type="Proteomes" id="UP000887565">
    <property type="component" value="Unplaced"/>
</dbReference>
<accession>A0A915IRS4</accession>
<sequence length="100" mass="10874">MGRALVCMSMKSDSLTANSWSKSKKTAPVSTSALASSTGQHCQGDEGVKDQLDWSTQDRLQVLNEVVLLTSKHMVCCETDTFQRGVDVSSYPCKSLIESI</sequence>
<evidence type="ECO:0000313" key="1">
    <source>
        <dbReference type="Proteomes" id="UP000887565"/>
    </source>
</evidence>
<name>A0A915IRS4_ROMCU</name>
<proteinExistence type="predicted"/>
<dbReference type="AlphaFoldDB" id="A0A915IRS4"/>
<evidence type="ECO:0000313" key="2">
    <source>
        <dbReference type="WBParaSite" id="nRc.2.0.1.t16903-RA"/>
    </source>
</evidence>
<reference evidence="2" key="1">
    <citation type="submission" date="2022-11" db="UniProtKB">
        <authorList>
            <consortium name="WormBaseParasite"/>
        </authorList>
    </citation>
    <scope>IDENTIFICATION</scope>
</reference>